<feature type="binding site" evidence="5">
    <location>
        <position position="229"/>
    </location>
    <ligand>
        <name>Fe cation</name>
        <dbReference type="ChEBI" id="CHEBI:24875"/>
        <note>catalytic</note>
    </ligand>
</feature>
<accession>A0A1X9NJI6</accession>
<keyword evidence="3" id="KW-0560">Oxidoreductase</keyword>
<feature type="binding site" evidence="5">
    <location>
        <position position="181"/>
    </location>
    <ligand>
        <name>Fe cation</name>
        <dbReference type="ChEBI" id="CHEBI:24875"/>
        <note>catalytic</note>
    </ligand>
</feature>
<name>A0A1X9NJI6_9GAMM</name>
<evidence type="ECO:0000256" key="2">
    <source>
        <dbReference type="ARBA" id="ARBA00022723"/>
    </source>
</evidence>
<feature type="binding site" evidence="5">
    <location>
        <position position="291"/>
    </location>
    <ligand>
        <name>Fe cation</name>
        <dbReference type="ChEBI" id="CHEBI:24875"/>
        <note>catalytic</note>
    </ligand>
</feature>
<dbReference type="InterPro" id="IPR004294">
    <property type="entry name" value="Carotenoid_Oase"/>
</dbReference>
<gene>
    <name evidence="6" type="ORF">BST96_16910</name>
</gene>
<evidence type="ECO:0000313" key="6">
    <source>
        <dbReference type="EMBL" id="ARN75639.1"/>
    </source>
</evidence>
<proteinExistence type="inferred from homology"/>
<evidence type="ECO:0000256" key="3">
    <source>
        <dbReference type="ARBA" id="ARBA00023002"/>
    </source>
</evidence>
<dbReference type="EMBL" id="CP019343">
    <property type="protein sequence ID" value="ARN75639.1"/>
    <property type="molecule type" value="Genomic_DNA"/>
</dbReference>
<dbReference type="AlphaFoldDB" id="A0A1X9NJI6"/>
<evidence type="ECO:0000256" key="1">
    <source>
        <dbReference type="ARBA" id="ARBA00006787"/>
    </source>
</evidence>
<dbReference type="OrthoDB" id="6636843at2"/>
<keyword evidence="4 5" id="KW-0408">Iron</keyword>
<dbReference type="GO" id="GO:0010436">
    <property type="term" value="F:carotenoid dioxygenase activity"/>
    <property type="evidence" value="ECO:0007669"/>
    <property type="project" value="TreeGrafter"/>
</dbReference>
<evidence type="ECO:0000313" key="7">
    <source>
        <dbReference type="Proteomes" id="UP000193450"/>
    </source>
</evidence>
<protein>
    <submittedName>
        <fullName evidence="6">Uncharacterized protein</fullName>
    </submittedName>
</protein>
<dbReference type="RefSeq" id="WP_085759825.1">
    <property type="nucleotide sequence ID" value="NZ_CP019343.1"/>
</dbReference>
<sequence length="477" mass="53365">MTTRPEIDVSKYPYLQNNYAPVLEEYSFDEGEGGLRVEGEIPEALVGAFMRNGPNIAWQPNHYVYPADGDGMVHAVYFKDGRVHYRNRWVRTEGFKVEEKLGRSCYGSVGKIYMPDEETLAAGGPPSPLKNLANTNIVYHGDKLMALWEVGNAYELNSDLSTVGEWDYDGAIKPGDGLTAHPKICGRTGQLVTCTQRWDAPFYTLRIMDKSGKQILEKPIDMPDRAVMHDLQICGDYVVIFYPPAFTNLEAGMTGGDPFIWNGDDNTRICAIPRDGGEPIWFEKSTFFSWHFTNGFQSGDKLYVDYVWMATPPFGLDPNSGRESQLRNMHRMTLNLKTGEVTDEKLGPTYCEFGRADDRLCGLQYQYGFAAASDAESFEGPNHGYNGVIRYNMDNGDSQFWDYGEGTSAGEPVHVPNPNSEKEEDGFLMAYVTHPEEGSFISIMSAGDLQRGPLAKVFIPSRVPNGFHANWMQGLTL</sequence>
<keyword evidence="7" id="KW-1185">Reference proteome</keyword>
<dbReference type="PANTHER" id="PTHR10543:SF89">
    <property type="entry name" value="CAROTENOID 9,10(9',10')-CLEAVAGE DIOXYGENASE 1"/>
    <property type="match status" value="1"/>
</dbReference>
<comment type="cofactor">
    <cofactor evidence="5">
        <name>Fe(2+)</name>
        <dbReference type="ChEBI" id="CHEBI:29033"/>
    </cofactor>
    <text evidence="5">Binds 1 Fe(2+) ion per subunit.</text>
</comment>
<dbReference type="PANTHER" id="PTHR10543">
    <property type="entry name" value="BETA-CAROTENE DIOXYGENASE"/>
    <property type="match status" value="1"/>
</dbReference>
<dbReference type="Proteomes" id="UP000193450">
    <property type="component" value="Chromosome"/>
</dbReference>
<dbReference type="Pfam" id="PF03055">
    <property type="entry name" value="RPE65"/>
    <property type="match status" value="1"/>
</dbReference>
<organism evidence="6 7">
    <name type="scientific">Oceanicoccus sagamiensis</name>
    <dbReference type="NCBI Taxonomy" id="716816"/>
    <lineage>
        <taxon>Bacteria</taxon>
        <taxon>Pseudomonadati</taxon>
        <taxon>Pseudomonadota</taxon>
        <taxon>Gammaproteobacteria</taxon>
        <taxon>Cellvibrionales</taxon>
        <taxon>Spongiibacteraceae</taxon>
        <taxon>Oceanicoccus</taxon>
    </lineage>
</organism>
<dbReference type="KEGG" id="osg:BST96_16910"/>
<reference evidence="6 7" key="1">
    <citation type="submission" date="2016-11" db="EMBL/GenBank/DDBJ databases">
        <title>Trade-off between light-utilization and light-protection in marine flavobacteria.</title>
        <authorList>
            <person name="Kumagai Y."/>
        </authorList>
    </citation>
    <scope>NUCLEOTIDE SEQUENCE [LARGE SCALE GENOMIC DNA]</scope>
    <source>
        <strain evidence="6 7">NBRC 107125</strain>
    </source>
</reference>
<comment type="similarity">
    <text evidence="1">Belongs to the carotenoid oxygenase family.</text>
</comment>
<feature type="binding site" evidence="5">
    <location>
        <position position="468"/>
    </location>
    <ligand>
        <name>Fe cation</name>
        <dbReference type="ChEBI" id="CHEBI:24875"/>
        <note>catalytic</note>
    </ligand>
</feature>
<keyword evidence="2 5" id="KW-0479">Metal-binding</keyword>
<dbReference type="GO" id="GO:0016121">
    <property type="term" value="P:carotene catabolic process"/>
    <property type="evidence" value="ECO:0007669"/>
    <property type="project" value="TreeGrafter"/>
</dbReference>
<dbReference type="STRING" id="716816.BST96_16910"/>
<evidence type="ECO:0000256" key="5">
    <source>
        <dbReference type="PIRSR" id="PIRSR604294-1"/>
    </source>
</evidence>
<evidence type="ECO:0000256" key="4">
    <source>
        <dbReference type="ARBA" id="ARBA00023004"/>
    </source>
</evidence>
<dbReference type="GO" id="GO:0046872">
    <property type="term" value="F:metal ion binding"/>
    <property type="evidence" value="ECO:0007669"/>
    <property type="project" value="UniProtKB-KW"/>
</dbReference>